<keyword evidence="3" id="KW-1185">Reference proteome</keyword>
<proteinExistence type="predicted"/>
<sequence length="133" mass="15243">MLMAICDPPGTPSCLPPHSLYRTIANQSHRDHRTVSVAMAVVKQILQQLVLLVVRQFLRWRQLHPTWNRPTSPPPLRVLGNESLKREAAKDAEPTTVTSAPRFSAPLHSPRFIRPRDDRKISRTVPFFLRVPR</sequence>
<dbReference type="Proteomes" id="UP000316304">
    <property type="component" value="Unassembled WGS sequence"/>
</dbReference>
<gene>
    <name evidence="2" type="ORF">Pla52o_45970</name>
</gene>
<evidence type="ECO:0000256" key="1">
    <source>
        <dbReference type="SAM" id="MobiDB-lite"/>
    </source>
</evidence>
<comment type="caution">
    <text evidence="2">The sequence shown here is derived from an EMBL/GenBank/DDBJ whole genome shotgun (WGS) entry which is preliminary data.</text>
</comment>
<organism evidence="2 3">
    <name type="scientific">Novipirellula galeiformis</name>
    <dbReference type="NCBI Taxonomy" id="2528004"/>
    <lineage>
        <taxon>Bacteria</taxon>
        <taxon>Pseudomonadati</taxon>
        <taxon>Planctomycetota</taxon>
        <taxon>Planctomycetia</taxon>
        <taxon>Pirellulales</taxon>
        <taxon>Pirellulaceae</taxon>
        <taxon>Novipirellula</taxon>
    </lineage>
</organism>
<feature type="region of interest" description="Disordered" evidence="1">
    <location>
        <begin position="71"/>
        <end position="115"/>
    </location>
</feature>
<reference evidence="2 3" key="1">
    <citation type="submission" date="2019-02" db="EMBL/GenBank/DDBJ databases">
        <title>Deep-cultivation of Planctomycetes and their phenomic and genomic characterization uncovers novel biology.</title>
        <authorList>
            <person name="Wiegand S."/>
            <person name="Jogler M."/>
            <person name="Boedeker C."/>
            <person name="Pinto D."/>
            <person name="Vollmers J."/>
            <person name="Rivas-Marin E."/>
            <person name="Kohn T."/>
            <person name="Peeters S.H."/>
            <person name="Heuer A."/>
            <person name="Rast P."/>
            <person name="Oberbeckmann S."/>
            <person name="Bunk B."/>
            <person name="Jeske O."/>
            <person name="Meyerdierks A."/>
            <person name="Storesund J.E."/>
            <person name="Kallscheuer N."/>
            <person name="Luecker S."/>
            <person name="Lage O.M."/>
            <person name="Pohl T."/>
            <person name="Merkel B.J."/>
            <person name="Hornburger P."/>
            <person name="Mueller R.-W."/>
            <person name="Bruemmer F."/>
            <person name="Labrenz M."/>
            <person name="Spormann A.M."/>
            <person name="Op Den Camp H."/>
            <person name="Overmann J."/>
            <person name="Amann R."/>
            <person name="Jetten M.S.M."/>
            <person name="Mascher T."/>
            <person name="Medema M.H."/>
            <person name="Devos D.P."/>
            <person name="Kaster A.-K."/>
            <person name="Ovreas L."/>
            <person name="Rohde M."/>
            <person name="Galperin M.Y."/>
            <person name="Jogler C."/>
        </authorList>
    </citation>
    <scope>NUCLEOTIDE SEQUENCE [LARGE SCALE GENOMIC DNA]</scope>
    <source>
        <strain evidence="2 3">Pla52o</strain>
    </source>
</reference>
<dbReference type="AlphaFoldDB" id="A0A5C6C655"/>
<protein>
    <submittedName>
        <fullName evidence="2">Uncharacterized protein</fullName>
    </submittedName>
</protein>
<feature type="compositionally biased region" description="Basic and acidic residues" evidence="1">
    <location>
        <begin position="83"/>
        <end position="93"/>
    </location>
</feature>
<evidence type="ECO:0000313" key="2">
    <source>
        <dbReference type="EMBL" id="TWU20083.1"/>
    </source>
</evidence>
<accession>A0A5C6C655</accession>
<dbReference type="EMBL" id="SJPT01000009">
    <property type="protein sequence ID" value="TWU20083.1"/>
    <property type="molecule type" value="Genomic_DNA"/>
</dbReference>
<evidence type="ECO:0000313" key="3">
    <source>
        <dbReference type="Proteomes" id="UP000316304"/>
    </source>
</evidence>
<name>A0A5C6C655_9BACT</name>